<dbReference type="EMBL" id="JABAIM010000005">
    <property type="protein sequence ID" value="NLR76941.1"/>
    <property type="molecule type" value="Genomic_DNA"/>
</dbReference>
<evidence type="ECO:0000313" key="2">
    <source>
        <dbReference type="Proteomes" id="UP000587991"/>
    </source>
</evidence>
<evidence type="ECO:0000313" key="1">
    <source>
        <dbReference type="EMBL" id="NLR76941.1"/>
    </source>
</evidence>
<accession>A0A847S5A8</accession>
<gene>
    <name evidence="1" type="ORF">HF682_17365</name>
</gene>
<dbReference type="AlphaFoldDB" id="A0A847S5A8"/>
<sequence>MIRLFAVSILLGLTALPVHAFRLCVPEQDFYPLMVLQGRDGTAVRLTNMVFDQLDMSLEVVHRPITRCLQELQHNLVDGFLASPFTPERSQMGVFPLKDQDGLPDERLATLEWTYALYRRKGDTVGWENRRFTGLNGPLGISSGAAITLTMRQQGVEVDDGASTVILNLEKLAAGRVQASLLPRSVADYLLLHTPKLQATIEQAHPEVATGKLYLLLAKDWFQRNPILAQQLWAAFPKVRRSKAYQRSEADFLRRYP</sequence>
<evidence type="ECO:0008006" key="3">
    <source>
        <dbReference type="Google" id="ProtNLM"/>
    </source>
</evidence>
<dbReference type="Proteomes" id="UP000587991">
    <property type="component" value="Unassembled WGS sequence"/>
</dbReference>
<organism evidence="1 2">
    <name type="scientific">Leeia aquatica</name>
    <dbReference type="NCBI Taxonomy" id="2725557"/>
    <lineage>
        <taxon>Bacteria</taxon>
        <taxon>Pseudomonadati</taxon>
        <taxon>Pseudomonadota</taxon>
        <taxon>Betaproteobacteria</taxon>
        <taxon>Neisseriales</taxon>
        <taxon>Leeiaceae</taxon>
        <taxon>Leeia</taxon>
    </lineage>
</organism>
<keyword evidence="2" id="KW-1185">Reference proteome</keyword>
<dbReference type="SUPFAM" id="SSF53850">
    <property type="entry name" value="Periplasmic binding protein-like II"/>
    <property type="match status" value="1"/>
</dbReference>
<dbReference type="RefSeq" id="WP_168878607.1">
    <property type="nucleotide sequence ID" value="NZ_JABAIM010000005.1"/>
</dbReference>
<proteinExistence type="predicted"/>
<name>A0A847S5A8_9NEIS</name>
<protein>
    <recommendedName>
        <fullName evidence="3">Solute-binding protein family 3/N-terminal domain-containing protein</fullName>
    </recommendedName>
</protein>
<reference evidence="1 2" key="1">
    <citation type="submission" date="2020-04" db="EMBL/GenBank/DDBJ databases">
        <title>Draft genome of Leeia sp. IMCC25680.</title>
        <authorList>
            <person name="Song J."/>
            <person name="Cho J.-C."/>
        </authorList>
    </citation>
    <scope>NUCLEOTIDE SEQUENCE [LARGE SCALE GENOMIC DNA]</scope>
    <source>
        <strain evidence="1 2">IMCC25680</strain>
    </source>
</reference>
<comment type="caution">
    <text evidence="1">The sequence shown here is derived from an EMBL/GenBank/DDBJ whole genome shotgun (WGS) entry which is preliminary data.</text>
</comment>